<dbReference type="Proteomes" id="UP001217741">
    <property type="component" value="Unassembled WGS sequence"/>
</dbReference>
<accession>A0AAW6PW72</accession>
<proteinExistence type="predicted"/>
<evidence type="ECO:0000256" key="3">
    <source>
        <dbReference type="ARBA" id="ARBA00023002"/>
    </source>
</evidence>
<dbReference type="SUPFAM" id="SSF50022">
    <property type="entry name" value="ISP domain"/>
    <property type="match status" value="1"/>
</dbReference>
<dbReference type="Pfam" id="PF00355">
    <property type="entry name" value="Rieske"/>
    <property type="match status" value="1"/>
</dbReference>
<protein>
    <submittedName>
        <fullName evidence="8">Aromatic ring-hydroxylating dioxygenase subunit alpha</fullName>
    </submittedName>
</protein>
<dbReference type="AlphaFoldDB" id="A0AAW6PW72"/>
<evidence type="ECO:0000313" key="8">
    <source>
        <dbReference type="EMBL" id="MDF3872851.1"/>
    </source>
</evidence>
<organism evidence="8 9">
    <name type="scientific">Pseudomonas putida</name>
    <name type="common">Arthrobacter siderocapsulatus</name>
    <dbReference type="NCBI Taxonomy" id="303"/>
    <lineage>
        <taxon>Bacteria</taxon>
        <taxon>Pseudomonadati</taxon>
        <taxon>Pseudomonadota</taxon>
        <taxon>Gammaproteobacteria</taxon>
        <taxon>Pseudomonadales</taxon>
        <taxon>Pseudomonadaceae</taxon>
        <taxon>Pseudomonas</taxon>
    </lineage>
</organism>
<name>A0AAW6PW72_PSEPU</name>
<comment type="caution">
    <text evidence="8">The sequence shown here is derived from an EMBL/GenBank/DDBJ whole genome shotgun (WGS) entry which is preliminary data.</text>
</comment>
<dbReference type="InterPro" id="IPR044043">
    <property type="entry name" value="VanA_C_cat"/>
</dbReference>
<dbReference type="PROSITE" id="PS51296">
    <property type="entry name" value="RIESKE"/>
    <property type="match status" value="1"/>
</dbReference>
<sequence length="370" mass="41030">MSTKAFLKQAWYVAAWADEVGREKLLERTIIEQSICLYRREDGTPVAIGNVCAHRCAPLSMGRLVGDAVQCPYHGLQFGPSGACTHNPHNDGKIPAKMSVPSYPVVERHKAIWVWMGNPADADPATIPDYSCHEDSGLGFVYGMLVVHANYKLIADNLLDLSHAATVHEGLLSMPGLYGKVDTVQSGTTVYANRWMPDGEIQPAHAMLWTDHVPGENVDQWAYMRWDAPGHLLLDVGVTKVGAPRTRGLFIYGTDILTPIDDHTTYYFWGVSRSYSVVDPEVDAQWHKIIEMAFDGQDKPMIEGQQRMLGERDIEDLDTILFHADAGATRARRVLASLIKDQNPPQPQNPPLHSHRHEVSASVNPVLPAL</sequence>
<feature type="domain" description="Rieske" evidence="7">
    <location>
        <begin position="11"/>
        <end position="114"/>
    </location>
</feature>
<evidence type="ECO:0000256" key="6">
    <source>
        <dbReference type="SAM" id="MobiDB-lite"/>
    </source>
</evidence>
<dbReference type="InterPro" id="IPR036922">
    <property type="entry name" value="Rieske_2Fe-2S_sf"/>
</dbReference>
<keyword evidence="5" id="KW-0411">Iron-sulfur</keyword>
<feature type="region of interest" description="Disordered" evidence="6">
    <location>
        <begin position="341"/>
        <end position="361"/>
    </location>
</feature>
<keyword evidence="4" id="KW-0408">Iron</keyword>
<dbReference type="InterPro" id="IPR017941">
    <property type="entry name" value="Rieske_2Fe-2S"/>
</dbReference>
<dbReference type="SUPFAM" id="SSF55961">
    <property type="entry name" value="Bet v1-like"/>
    <property type="match status" value="1"/>
</dbReference>
<keyword evidence="2" id="KW-0479">Metal-binding</keyword>
<keyword evidence="3" id="KW-0560">Oxidoreductase</keyword>
<evidence type="ECO:0000313" key="9">
    <source>
        <dbReference type="Proteomes" id="UP001217741"/>
    </source>
</evidence>
<dbReference type="CDD" id="cd08878">
    <property type="entry name" value="RHO_alpha_C_DMO-like"/>
    <property type="match status" value="1"/>
</dbReference>
<dbReference type="GO" id="GO:0051537">
    <property type="term" value="F:2 iron, 2 sulfur cluster binding"/>
    <property type="evidence" value="ECO:0007669"/>
    <property type="project" value="UniProtKB-KW"/>
</dbReference>
<dbReference type="Gene3D" id="2.102.10.10">
    <property type="entry name" value="Rieske [2Fe-2S] iron-sulphur domain"/>
    <property type="match status" value="1"/>
</dbReference>
<evidence type="ECO:0000256" key="4">
    <source>
        <dbReference type="ARBA" id="ARBA00023004"/>
    </source>
</evidence>
<reference evidence="8" key="1">
    <citation type="submission" date="2023-03" db="EMBL/GenBank/DDBJ databases">
        <title>Draft assemblies of triclosan tolerant bacteria isolated from returned activated sludge.</title>
        <authorList>
            <person name="Van Hamelsveld S."/>
        </authorList>
    </citation>
    <scope>NUCLEOTIDE SEQUENCE</scope>
    <source>
        <strain evidence="8">GW210012_S60</strain>
    </source>
</reference>
<dbReference type="PANTHER" id="PTHR21266">
    <property type="entry name" value="IRON-SULFUR DOMAIN CONTAINING PROTEIN"/>
    <property type="match status" value="1"/>
</dbReference>
<keyword evidence="1" id="KW-0001">2Fe-2S</keyword>
<dbReference type="GO" id="GO:0046872">
    <property type="term" value="F:metal ion binding"/>
    <property type="evidence" value="ECO:0007669"/>
    <property type="project" value="UniProtKB-KW"/>
</dbReference>
<dbReference type="Pfam" id="PF19112">
    <property type="entry name" value="VanA_C"/>
    <property type="match status" value="1"/>
</dbReference>
<dbReference type="PANTHER" id="PTHR21266:SF60">
    <property type="entry name" value="3-KETOSTEROID-9-ALPHA-MONOOXYGENASE, OXYGENASE COMPONENT"/>
    <property type="match status" value="1"/>
</dbReference>
<keyword evidence="8" id="KW-0223">Dioxygenase</keyword>
<dbReference type="InterPro" id="IPR050584">
    <property type="entry name" value="Cholesterol_7-desaturase"/>
</dbReference>
<dbReference type="EMBL" id="JARJLO010000318">
    <property type="protein sequence ID" value="MDF3872851.1"/>
    <property type="molecule type" value="Genomic_DNA"/>
</dbReference>
<gene>
    <name evidence="8" type="ORF">P3W50_20615</name>
</gene>
<dbReference type="GO" id="GO:0051213">
    <property type="term" value="F:dioxygenase activity"/>
    <property type="evidence" value="ECO:0007669"/>
    <property type="project" value="UniProtKB-KW"/>
</dbReference>
<evidence type="ECO:0000256" key="5">
    <source>
        <dbReference type="ARBA" id="ARBA00023014"/>
    </source>
</evidence>
<dbReference type="Gene3D" id="3.90.380.10">
    <property type="entry name" value="Naphthalene 1,2-dioxygenase Alpha Subunit, Chain A, domain 1"/>
    <property type="match status" value="1"/>
</dbReference>
<evidence type="ECO:0000259" key="7">
    <source>
        <dbReference type="PROSITE" id="PS51296"/>
    </source>
</evidence>
<dbReference type="RefSeq" id="WP_236198257.1">
    <property type="nucleotide sequence ID" value="NZ_BQII01000071.1"/>
</dbReference>
<evidence type="ECO:0000256" key="2">
    <source>
        <dbReference type="ARBA" id="ARBA00022723"/>
    </source>
</evidence>
<evidence type="ECO:0000256" key="1">
    <source>
        <dbReference type="ARBA" id="ARBA00022714"/>
    </source>
</evidence>